<evidence type="ECO:0000256" key="4">
    <source>
        <dbReference type="SAM" id="MobiDB-lite"/>
    </source>
</evidence>
<protein>
    <submittedName>
        <fullName evidence="6">AraC family transcriptional regulator</fullName>
    </submittedName>
</protein>
<dbReference type="Proteomes" id="UP000449906">
    <property type="component" value="Unassembled WGS sequence"/>
</dbReference>
<evidence type="ECO:0000313" key="6">
    <source>
        <dbReference type="EMBL" id="KAB2808529.1"/>
    </source>
</evidence>
<dbReference type="PANTHER" id="PTHR47894">
    <property type="entry name" value="HTH-TYPE TRANSCRIPTIONAL REGULATOR GADX"/>
    <property type="match status" value="1"/>
</dbReference>
<feature type="region of interest" description="Disordered" evidence="4">
    <location>
        <begin position="333"/>
        <end position="352"/>
    </location>
</feature>
<evidence type="ECO:0000259" key="5">
    <source>
        <dbReference type="PROSITE" id="PS01124"/>
    </source>
</evidence>
<dbReference type="InterPro" id="IPR032687">
    <property type="entry name" value="AraC-type_N"/>
</dbReference>
<sequence length="352" mass="37810">MSLVRGTSLQGFPELVRELGGDPQALLDLAHLPAAAIGDHDSFVSYRGVVAVLEAAAALTGADDFGRRLGDRQGLEILGPLGVAARTAATVGAALAAIEQYMAVYSPAIAIEISAPARSRLARLDWRIVVPHAPPHRQSAELALGVTLRVLQLLAGPDFRPTSLHLRHRPLGDPASYLAHFGCPVEFEADTYGYVLPAAVLRRPLADDSDVHAVVQQYLSTIAVPTATATVDPITQLIRRMLPTGALDLDLVAGQLAVHRRTLQRQLARQGTSFATLVDQVRRDEAARYLRETDMPLGQLAGVLGLSEQSALTRACRRWFGVPPREVRRAAVAWSQEQVAPGQDPRPESSPG</sequence>
<dbReference type="GO" id="GO:0000976">
    <property type="term" value="F:transcription cis-regulatory region binding"/>
    <property type="evidence" value="ECO:0007669"/>
    <property type="project" value="TreeGrafter"/>
</dbReference>
<evidence type="ECO:0000313" key="7">
    <source>
        <dbReference type="Proteomes" id="UP000449906"/>
    </source>
</evidence>
<accession>A0A7J5DTP6</accession>
<dbReference type="PROSITE" id="PS01124">
    <property type="entry name" value="HTH_ARAC_FAMILY_2"/>
    <property type="match status" value="1"/>
</dbReference>
<name>A0A7J5DTP6_NOCSI</name>
<dbReference type="PANTHER" id="PTHR47894:SF4">
    <property type="entry name" value="HTH-TYPE TRANSCRIPTIONAL REGULATOR GADX"/>
    <property type="match status" value="1"/>
</dbReference>
<feature type="domain" description="HTH araC/xylS-type" evidence="5">
    <location>
        <begin position="232"/>
        <end position="330"/>
    </location>
</feature>
<gene>
    <name evidence="6" type="ORF">F9L07_23860</name>
</gene>
<dbReference type="EMBL" id="WBVM01000003">
    <property type="protein sequence ID" value="KAB2808529.1"/>
    <property type="molecule type" value="Genomic_DNA"/>
</dbReference>
<dbReference type="GO" id="GO:0003700">
    <property type="term" value="F:DNA-binding transcription factor activity"/>
    <property type="evidence" value="ECO:0007669"/>
    <property type="project" value="InterPro"/>
</dbReference>
<evidence type="ECO:0000256" key="1">
    <source>
        <dbReference type="ARBA" id="ARBA00023015"/>
    </source>
</evidence>
<dbReference type="SMART" id="SM00342">
    <property type="entry name" value="HTH_ARAC"/>
    <property type="match status" value="1"/>
</dbReference>
<evidence type="ECO:0000256" key="2">
    <source>
        <dbReference type="ARBA" id="ARBA00023125"/>
    </source>
</evidence>
<evidence type="ECO:0000256" key="3">
    <source>
        <dbReference type="ARBA" id="ARBA00023163"/>
    </source>
</evidence>
<proteinExistence type="predicted"/>
<dbReference type="InterPro" id="IPR018060">
    <property type="entry name" value="HTH_AraC"/>
</dbReference>
<keyword evidence="3" id="KW-0804">Transcription</keyword>
<comment type="caution">
    <text evidence="6">The sequence shown here is derived from an EMBL/GenBank/DDBJ whole genome shotgun (WGS) entry which is preliminary data.</text>
</comment>
<dbReference type="AlphaFoldDB" id="A0A7J5DTP6"/>
<dbReference type="Pfam" id="PF12625">
    <property type="entry name" value="Arabinose_bd"/>
    <property type="match status" value="1"/>
</dbReference>
<dbReference type="Gene3D" id="1.10.10.60">
    <property type="entry name" value="Homeodomain-like"/>
    <property type="match status" value="1"/>
</dbReference>
<keyword evidence="1" id="KW-0805">Transcription regulation</keyword>
<dbReference type="SUPFAM" id="SSF46689">
    <property type="entry name" value="Homeodomain-like"/>
    <property type="match status" value="1"/>
</dbReference>
<organism evidence="6 7">
    <name type="scientific">Nocardioides simplex</name>
    <name type="common">Arthrobacter simplex</name>
    <dbReference type="NCBI Taxonomy" id="2045"/>
    <lineage>
        <taxon>Bacteria</taxon>
        <taxon>Bacillati</taxon>
        <taxon>Actinomycetota</taxon>
        <taxon>Actinomycetes</taxon>
        <taxon>Propionibacteriales</taxon>
        <taxon>Nocardioidaceae</taxon>
        <taxon>Pimelobacter</taxon>
    </lineage>
</organism>
<dbReference type="Pfam" id="PF12833">
    <property type="entry name" value="HTH_18"/>
    <property type="match status" value="1"/>
</dbReference>
<dbReference type="GO" id="GO:0005829">
    <property type="term" value="C:cytosol"/>
    <property type="evidence" value="ECO:0007669"/>
    <property type="project" value="TreeGrafter"/>
</dbReference>
<reference evidence="6 7" key="1">
    <citation type="submission" date="2019-09" db="EMBL/GenBank/DDBJ databases">
        <title>Pimelobacter sp. isolated from Paulinella.</title>
        <authorList>
            <person name="Jeong S.E."/>
        </authorList>
    </citation>
    <scope>NUCLEOTIDE SEQUENCE [LARGE SCALE GENOMIC DNA]</scope>
    <source>
        <strain evidence="6 7">Pch-N</strain>
    </source>
</reference>
<dbReference type="RefSeq" id="WP_151582191.1">
    <property type="nucleotide sequence ID" value="NZ_WBVM01000003.1"/>
</dbReference>
<dbReference type="InterPro" id="IPR009057">
    <property type="entry name" value="Homeodomain-like_sf"/>
</dbReference>
<keyword evidence="2" id="KW-0238">DNA-binding</keyword>